<keyword evidence="5 10" id="KW-0732">Signal</keyword>
<evidence type="ECO:0000256" key="1">
    <source>
        <dbReference type="ARBA" id="ARBA00004251"/>
    </source>
</evidence>
<keyword evidence="6" id="KW-1133">Transmembrane helix</keyword>
<organism evidence="11 12">
    <name type="scientific">Pristionchus pacificus</name>
    <name type="common">Parasitic nematode worm</name>
    <dbReference type="NCBI Taxonomy" id="54126"/>
    <lineage>
        <taxon>Eukaryota</taxon>
        <taxon>Metazoa</taxon>
        <taxon>Ecdysozoa</taxon>
        <taxon>Nematoda</taxon>
        <taxon>Chromadorea</taxon>
        <taxon>Rhabditida</taxon>
        <taxon>Rhabditina</taxon>
        <taxon>Diplogasteromorpha</taxon>
        <taxon>Diplogasteroidea</taxon>
        <taxon>Neodiplogasteridae</taxon>
        <taxon>Pristionchus</taxon>
    </lineage>
</organism>
<comment type="subcellular location">
    <subcellularLocation>
        <location evidence="1">Cell membrane</location>
        <topology evidence="1">Single-pass type I membrane protein</topology>
    </subcellularLocation>
</comment>
<dbReference type="InterPro" id="IPR001507">
    <property type="entry name" value="ZP_dom"/>
</dbReference>
<feature type="compositionally biased region" description="Basic and acidic residues" evidence="9">
    <location>
        <begin position="1447"/>
        <end position="1483"/>
    </location>
</feature>
<dbReference type="PANTHER" id="PTHR22907:SF53">
    <property type="entry name" value="VON WILLEBRAND FACTOR TYPE A DOMAIN PROTEIN"/>
    <property type="match status" value="1"/>
</dbReference>
<evidence type="ECO:0000256" key="9">
    <source>
        <dbReference type="SAM" id="MobiDB-lite"/>
    </source>
</evidence>
<feature type="compositionally biased region" description="Basic and acidic residues" evidence="9">
    <location>
        <begin position="1114"/>
        <end position="1125"/>
    </location>
</feature>
<feature type="region of interest" description="Disordered" evidence="9">
    <location>
        <begin position="1752"/>
        <end position="1778"/>
    </location>
</feature>
<dbReference type="SMART" id="SM00327">
    <property type="entry name" value="VWA"/>
    <property type="match status" value="2"/>
</dbReference>
<dbReference type="InterPro" id="IPR057475">
    <property type="entry name" value="CUT_C"/>
</dbReference>
<keyword evidence="3" id="KW-1003">Cell membrane</keyword>
<evidence type="ECO:0000256" key="8">
    <source>
        <dbReference type="SAM" id="Coils"/>
    </source>
</evidence>
<dbReference type="Gene3D" id="3.40.50.410">
    <property type="entry name" value="von Willebrand factor, type A domain"/>
    <property type="match status" value="2"/>
</dbReference>
<feature type="coiled-coil region" evidence="8">
    <location>
        <begin position="1656"/>
        <end position="1683"/>
    </location>
</feature>
<dbReference type="Pfam" id="PF00092">
    <property type="entry name" value="VWA"/>
    <property type="match status" value="2"/>
</dbReference>
<feature type="compositionally biased region" description="Basic and acidic residues" evidence="9">
    <location>
        <begin position="1201"/>
        <end position="1212"/>
    </location>
</feature>
<feature type="region of interest" description="Disordered" evidence="9">
    <location>
        <begin position="1446"/>
        <end position="1483"/>
    </location>
</feature>
<evidence type="ECO:0000256" key="2">
    <source>
        <dbReference type="ARBA" id="ARBA00022460"/>
    </source>
</evidence>
<proteinExistence type="predicted"/>
<accession>A0A8R1YD30</accession>
<dbReference type="InterPro" id="IPR051962">
    <property type="entry name" value="Cuticlin"/>
</dbReference>
<keyword evidence="2" id="KW-0193">Cuticle</keyword>
<dbReference type="InterPro" id="IPR056953">
    <property type="entry name" value="CUT_N"/>
</dbReference>
<keyword evidence="12" id="KW-1185">Reference proteome</keyword>
<feature type="signal peptide" evidence="10">
    <location>
        <begin position="1"/>
        <end position="19"/>
    </location>
</feature>
<feature type="coiled-coil region" evidence="8">
    <location>
        <begin position="1244"/>
        <end position="1286"/>
    </location>
</feature>
<dbReference type="InterPro" id="IPR013881">
    <property type="entry name" value="Pre-mRNA_splic_Prp3_dom"/>
</dbReference>
<reference evidence="12" key="1">
    <citation type="journal article" date="2008" name="Nat. Genet.">
        <title>The Pristionchus pacificus genome provides a unique perspective on nematode lifestyle and parasitism.</title>
        <authorList>
            <person name="Dieterich C."/>
            <person name="Clifton S.W."/>
            <person name="Schuster L.N."/>
            <person name="Chinwalla A."/>
            <person name="Delehaunty K."/>
            <person name="Dinkelacker I."/>
            <person name="Fulton L."/>
            <person name="Fulton R."/>
            <person name="Godfrey J."/>
            <person name="Minx P."/>
            <person name="Mitreva M."/>
            <person name="Roeseler W."/>
            <person name="Tian H."/>
            <person name="Witte H."/>
            <person name="Yang S.P."/>
            <person name="Wilson R.K."/>
            <person name="Sommer R.J."/>
        </authorList>
    </citation>
    <scope>NUCLEOTIDE SEQUENCE [LARGE SCALE GENOMIC DNA]</scope>
    <source>
        <strain evidence="12">PS312</strain>
    </source>
</reference>
<feature type="compositionally biased region" description="Acidic residues" evidence="9">
    <location>
        <begin position="1101"/>
        <end position="1113"/>
    </location>
</feature>
<dbReference type="Proteomes" id="UP000005239">
    <property type="component" value="Unassembled WGS sequence"/>
</dbReference>
<feature type="region of interest" description="Disordered" evidence="9">
    <location>
        <begin position="1201"/>
        <end position="1220"/>
    </location>
</feature>
<dbReference type="CDD" id="cd24162">
    <property type="entry name" value="Prp3_C"/>
    <property type="match status" value="1"/>
</dbReference>
<dbReference type="EnsemblMetazoa" id="PPA08980.1">
    <property type="protein sequence ID" value="PPA08980.1"/>
    <property type="gene ID" value="WBGene00098534"/>
</dbReference>
<dbReference type="Pfam" id="PF06544">
    <property type="entry name" value="Prp3_C"/>
    <property type="match status" value="1"/>
</dbReference>
<protein>
    <submittedName>
        <fullName evidence="11">Cutl-23</fullName>
    </submittedName>
</protein>
<evidence type="ECO:0000313" key="12">
    <source>
        <dbReference type="Proteomes" id="UP000005239"/>
    </source>
</evidence>
<dbReference type="PROSITE" id="PS50234">
    <property type="entry name" value="VWFA"/>
    <property type="match status" value="2"/>
</dbReference>
<evidence type="ECO:0000256" key="3">
    <source>
        <dbReference type="ARBA" id="ARBA00022475"/>
    </source>
</evidence>
<sequence>MITPRWSLPLLSLFMAINAVKVIQNGLAPPEVVHTPISLKPRCIVHAAPLDLIFVLDSSGSLRNQFQDEVDIIRRIVRHVTIGKDATRVMLVQFSGIQHLEFGMLKFTSRDELLGALDVLRHVSGITRIGGAFEFTRLHMTTANGLRDSSVPKVLYLLSDGRTHDFPKDNEQIAILRRDIPNLDIFAYGTGEYVAMPALLNYTLSTKKIVTNKNLNDLEPMFDTWKGTEICEKVPVCIKGSDKPVDLTLVIDASESLDRLFESQIQFAIERVVQNINVHYQAAKIALISYSGMVFTHFSFNNRYTNNSMVIRQINSLRSIKGVTSTDMALKEALALYTTKAHESGARPDASKLIVVLTDGHSARTPGKEAEAVRAAGINVIAVSVAGRPYVDERELLSIAGDKERVFTPSNLQEFENEFFKYVGFGCLGAELAKDSKPTIRGATDVSCDASSLTFTVRTQKPMKGMMYAQRYQDSEECVLHTDGSEREVTIKFRAGSCGLDRIPTSNGKGYAYNISVILQFHPLIMTRADTGLDVSCFYSAPVAPSEIGRSSIKKLADTQCTYRLHKYAASHCVALDARVGESLFHKWTCDNAPNYQYLVHDCSVRSEKHHVQFLDSNGCQMDDVILETPNYNNLITRKKGEIFVAQEMSAFKFPGDNNLVFECSVSLCDMEGDDECTQMIPPKCSNSTSRQLVDTRNGLRRIKRSLPAVKRGFALTLPVETRTLNVVESESMSPRDAVRYFITASLIDYQVAVKMRERLFLLLFLVTVISSPTLGKEKKSTTSILSLLEVEAAKEIAKTLTEDTIPSSTIISSTTAKQHYPQRQNNGMNPFSRERASVIRIYGNLAKSDAALRGGRSNNGIMMHLRARRNMAFVRPPIGFGTPQGYGGGGGGYQGGGGSGGGYVDTVVSQEDTVMDSLEVEEDTVDMKEEEGEIDMKDQEESKTTEVKVVTVDQEEEEVVKEDTVEGEVDTVTKEDTMEVVEATVEEGTVTSMEEENEEEEVEGLLEVTVIREDTKEEDTVVEEEDIKVEEEGDTDRGVKEEVDMDREVKEEEDMLVKRADMRMDLLVDMEELIMDMEMELLKEDMEEDKEIVDTVMEEDMVDREEEEDTVMEEVREDTVESREDTIDKVHLEDMEEGIEEMEDMMEVDIMIKEEVMEAMEVIKVVKEEDMEAINNQEHSKDQQGEGMEDTVIKEEADTKEVMKEEGKEDTREEEEEVEEVMIMEEVTVVREVEEEEVDTVTMEDLEDMVDQTEDTVMEEENQDIMKEEEEEEDMVDRIMEEEGEDTVVRVVMVAQVIMEEDTVEINTVVVEEEGEDMVEDPVDTVRIQEDKVDMEKEVEVEEDMVVTDVFPVMDHLPLPLLLHVILEVVEEMGKKEEIDEICERYLNRREERQRVAECVDRCLRKGYDYDQLKDRLGDCVSDSHKASKLLTAFSNFSSQFKKRSRFTEGRENERDRKDEKKEPSRRDKENKGDDDGVPGIDKEEVKRIAQEMLAKKQKQEQDRKSRVVTEDELREKELRYKAQQELLDAKLRLNIPAVPLSAAQKEQLAKLQPKDKSAALDPAEALSYMNMSMNKKSRMEELKAKLAKNSAIVARLPPASALAVAKVDAALAPPPAKKERKEEIEQDDAFVDDRLILKSASRGRRAMVFHEKGEFEQIANKQRAKAKLEKLQQEISKAAKQTGISSAVKLAMVTPAGTSKVEMIPPIEWWDQVVIDCDEYMKLSNLMRVLGTDAIQDPTKMEAHVRKQMMERQKKHEKENDERKLTKEQKAAKKTKKLSEDVSLGVHVAVYRMKSLVHPAKKFKVEMNAKQLQMTGVILMHKDLNVVVVEGGPKQQKFYKNLLLQRVKWEEEIIGEKKAAVDKDQPGERNKCELIWEGIVKKRAFRDLRVHTATIEKQAREILEKHGVANYWDLAYSTSILLEGQNSLDVENMASVKGDSGTMLSRLKEDVKNTKEGVDMRISMLEEVFTSLQSCQWRDALNVSYPHPKSSTVSCTFDKSRFIGDQACVDILIDYTDDINCILSVSTNPSSTSKWFLLDENDKPTQTLTRTTMNPFRLIISFPRSILFDSDHSTTVIIHLSKMETNLSQDEQRLSEAFIRNPPKDSLIVPIDVSAAEEISIDSLKSITDLDQSEFDQLLCALKLVHCSKTLPPSIDIYKFQSKMSVHFERIECGENTIFVGVGLFSNILITTLRDETNYTFVLHSVLARSNEELKRVINWAFQLCD</sequence>
<dbReference type="Pfam" id="PF08572">
    <property type="entry name" value="PRP3"/>
    <property type="match status" value="2"/>
</dbReference>
<feature type="chain" id="PRO_5043377401" evidence="10">
    <location>
        <begin position="20"/>
        <end position="2228"/>
    </location>
</feature>
<dbReference type="InterPro" id="IPR010541">
    <property type="entry name" value="Prp3_C"/>
</dbReference>
<dbReference type="SMART" id="SM00241">
    <property type="entry name" value="ZP"/>
    <property type="match status" value="1"/>
</dbReference>
<keyword evidence="4" id="KW-0812">Transmembrane</keyword>
<evidence type="ECO:0000256" key="7">
    <source>
        <dbReference type="ARBA" id="ARBA00023136"/>
    </source>
</evidence>
<gene>
    <name evidence="11" type="primary">WBGene00098534</name>
</gene>
<keyword evidence="7" id="KW-0472">Membrane</keyword>
<evidence type="ECO:0000313" key="11">
    <source>
        <dbReference type="EnsemblMetazoa" id="PPA08980.1"/>
    </source>
</evidence>
<accession>A0A2A6B9W5</accession>
<dbReference type="Pfam" id="PF25057">
    <property type="entry name" value="CUT_N"/>
    <property type="match status" value="1"/>
</dbReference>
<evidence type="ECO:0000256" key="10">
    <source>
        <dbReference type="SAM" id="SignalP"/>
    </source>
</evidence>
<evidence type="ECO:0000256" key="5">
    <source>
        <dbReference type="ARBA" id="ARBA00022729"/>
    </source>
</evidence>
<reference evidence="11" key="2">
    <citation type="submission" date="2022-06" db="UniProtKB">
        <authorList>
            <consortium name="EnsemblMetazoa"/>
        </authorList>
    </citation>
    <scope>IDENTIFICATION</scope>
    <source>
        <strain evidence="11">PS312</strain>
    </source>
</reference>
<dbReference type="InterPro" id="IPR036465">
    <property type="entry name" value="vWFA_dom_sf"/>
</dbReference>
<dbReference type="GO" id="GO:0005886">
    <property type="term" value="C:plasma membrane"/>
    <property type="evidence" value="ECO:0007669"/>
    <property type="project" value="UniProtKB-SubCell"/>
</dbReference>
<dbReference type="GO" id="GO:0042302">
    <property type="term" value="F:structural constituent of cuticle"/>
    <property type="evidence" value="ECO:0007669"/>
    <property type="project" value="UniProtKB-KW"/>
</dbReference>
<evidence type="ECO:0000256" key="4">
    <source>
        <dbReference type="ARBA" id="ARBA00022692"/>
    </source>
</evidence>
<dbReference type="InterPro" id="IPR002035">
    <property type="entry name" value="VWF_A"/>
</dbReference>
<dbReference type="SUPFAM" id="SSF53300">
    <property type="entry name" value="vWA-like"/>
    <property type="match status" value="2"/>
</dbReference>
<dbReference type="Pfam" id="PF25301">
    <property type="entry name" value="CUT_C"/>
    <property type="match status" value="1"/>
</dbReference>
<evidence type="ECO:0000256" key="6">
    <source>
        <dbReference type="ARBA" id="ARBA00022989"/>
    </source>
</evidence>
<feature type="compositionally biased region" description="Basic and acidic residues" evidence="9">
    <location>
        <begin position="1752"/>
        <end position="1773"/>
    </location>
</feature>
<name>A0A2A6B9W5_PRIPA</name>
<dbReference type="PROSITE" id="PS51034">
    <property type="entry name" value="ZP_2"/>
    <property type="match status" value="1"/>
</dbReference>
<dbReference type="PANTHER" id="PTHR22907">
    <property type="entry name" value="GH04558P"/>
    <property type="match status" value="1"/>
</dbReference>
<keyword evidence="8" id="KW-0175">Coiled coil</keyword>
<feature type="region of interest" description="Disordered" evidence="9">
    <location>
        <begin position="1101"/>
        <end position="1125"/>
    </location>
</feature>